<evidence type="ECO:0000313" key="1">
    <source>
        <dbReference type="EMBL" id="EEG29765.1"/>
    </source>
</evidence>
<proteinExistence type="predicted"/>
<protein>
    <submittedName>
        <fullName evidence="1">Uncharacterized protein</fullName>
    </submittedName>
</protein>
<dbReference type="EMBL" id="ACEC01000091">
    <property type="protein sequence ID" value="EEG29765.1"/>
    <property type="molecule type" value="Genomic_DNA"/>
</dbReference>
<reference evidence="1 2" key="2">
    <citation type="submission" date="2009-02" db="EMBL/GenBank/DDBJ databases">
        <title>Draft genome sequence of Clostridium methylpentosum (DSM 5476).</title>
        <authorList>
            <person name="Sudarsanam P."/>
            <person name="Ley R."/>
            <person name="Guruge J."/>
            <person name="Turnbaugh P.J."/>
            <person name="Mahowald M."/>
            <person name="Liep D."/>
            <person name="Gordon J."/>
        </authorList>
    </citation>
    <scope>NUCLEOTIDE SEQUENCE [LARGE SCALE GENOMIC DNA]</scope>
    <source>
        <strain evidence="1 2">DSM 5476</strain>
    </source>
</reference>
<keyword evidence="2" id="KW-1185">Reference proteome</keyword>
<comment type="caution">
    <text evidence="1">The sequence shown here is derived from an EMBL/GenBank/DDBJ whole genome shotgun (WGS) entry which is preliminary data.</text>
</comment>
<sequence>MEQIDSGQSDRLAFSYRFLSDQGKKFTKDNERGIMPNFALFRQEEKTRGGPFLFEKKAVLNLYTQLPQPPEFNNSVQYSDQDHHIVTQKMTA</sequence>
<dbReference type="HOGENOM" id="CLU_2408067_0_0_9"/>
<organism evidence="1 2">
    <name type="scientific">[Clostridium] methylpentosum DSM 5476</name>
    <dbReference type="NCBI Taxonomy" id="537013"/>
    <lineage>
        <taxon>Bacteria</taxon>
        <taxon>Bacillati</taxon>
        <taxon>Bacillota</taxon>
        <taxon>Clostridia</taxon>
        <taxon>Eubacteriales</taxon>
        <taxon>Oscillospiraceae</taxon>
        <taxon>Oscillospiraceae incertae sedis</taxon>
    </lineage>
</organism>
<gene>
    <name evidence="1" type="ORF">CLOSTMETH_02598</name>
</gene>
<reference evidence="1 2" key="1">
    <citation type="submission" date="2009-01" db="EMBL/GenBank/DDBJ databases">
        <authorList>
            <person name="Fulton L."/>
            <person name="Clifton S."/>
            <person name="Fulton B."/>
            <person name="Xu J."/>
            <person name="Minx P."/>
            <person name="Pepin K.H."/>
            <person name="Johnson M."/>
            <person name="Bhonagiri V."/>
            <person name="Nash W.E."/>
            <person name="Mardis E.R."/>
            <person name="Wilson R.K."/>
        </authorList>
    </citation>
    <scope>NUCLEOTIDE SEQUENCE [LARGE SCALE GENOMIC DNA]</scope>
    <source>
        <strain evidence="1 2">DSM 5476</strain>
    </source>
</reference>
<dbReference type="AlphaFoldDB" id="C0EFF7"/>
<dbReference type="Proteomes" id="UP000003340">
    <property type="component" value="Unassembled WGS sequence"/>
</dbReference>
<evidence type="ECO:0000313" key="2">
    <source>
        <dbReference type="Proteomes" id="UP000003340"/>
    </source>
</evidence>
<accession>C0EFF7</accession>
<name>C0EFF7_9FIRM</name>